<sequence length="537" mass="56591">MSWDQQGAGGGGTPGGFGPPVWPPAPPPMPPVPPVPPAPANGPRALVVGLLNLSGLGIGYALTRRWLALAVSLVATAILLFVALPADADGVSGGVLIGYLAFLVLAALHGAYRALRTPLSWPPRTPLAIVLGVVLLAAPVGAVAYYNSAQDEATQKMLLDRLDTADQLVQGAKNKPFEDARTDYTTALAAYRDLNEHHRGSRAAKRVPDRMTTYYSTVGAPYAQKNYCDAIEPLKYLKTVPQHYSKKDLGPLVGWPDDRLATSLYECGTTDLANTTSADAGDGYLQDLLTTYPTSPQAAKVEPAFGAAIDKTAQGIEGGDPCGATDKVRALGVRAGNLKDKASNLSGAFDKDVSKADSYVQSGSYTCAVHEYKGRDFDSALKDINDFVKKYPRDKNTPYAKKIAIAAEIAQEVPDAGKKLPTKASGGSISVTVSNDSPDQVEVLFTGPVTGSFTLKGCGSCTTYASEASAHTQACNNSGKNYPKKTLYLPTGTTYFMHKSTSSGSSATPGSDTATLRSGYIYTECAYVVRSSTFGTY</sequence>
<feature type="transmembrane region" description="Helical" evidence="2">
    <location>
        <begin position="66"/>
        <end position="84"/>
    </location>
</feature>
<accession>A0A1I1XN67</accession>
<feature type="compositionally biased region" description="Pro residues" evidence="1">
    <location>
        <begin position="20"/>
        <end position="36"/>
    </location>
</feature>
<dbReference type="EMBL" id="FONG01000001">
    <property type="protein sequence ID" value="SFE08782.1"/>
    <property type="molecule type" value="Genomic_DNA"/>
</dbReference>
<keyword evidence="2" id="KW-1133">Transmembrane helix</keyword>
<protein>
    <submittedName>
        <fullName evidence="3">Uncharacterized protein</fullName>
    </submittedName>
</protein>
<evidence type="ECO:0000313" key="4">
    <source>
        <dbReference type="Proteomes" id="UP000199323"/>
    </source>
</evidence>
<dbReference type="AlphaFoldDB" id="A0A1I1XN67"/>
<proteinExistence type="predicted"/>
<keyword evidence="2" id="KW-0812">Transmembrane</keyword>
<dbReference type="Proteomes" id="UP000199323">
    <property type="component" value="Unassembled WGS sequence"/>
</dbReference>
<evidence type="ECO:0000256" key="2">
    <source>
        <dbReference type="SAM" id="Phobius"/>
    </source>
</evidence>
<feature type="transmembrane region" description="Helical" evidence="2">
    <location>
        <begin position="96"/>
        <end position="115"/>
    </location>
</feature>
<keyword evidence="2" id="KW-0472">Membrane</keyword>
<keyword evidence="4" id="KW-1185">Reference proteome</keyword>
<feature type="region of interest" description="Disordered" evidence="1">
    <location>
        <begin position="1"/>
        <end position="36"/>
    </location>
</feature>
<organism evidence="3 4">
    <name type="scientific">Actinacidiphila alni</name>
    <dbReference type="NCBI Taxonomy" id="380248"/>
    <lineage>
        <taxon>Bacteria</taxon>
        <taxon>Bacillati</taxon>
        <taxon>Actinomycetota</taxon>
        <taxon>Actinomycetes</taxon>
        <taxon>Kitasatosporales</taxon>
        <taxon>Streptomycetaceae</taxon>
        <taxon>Actinacidiphila</taxon>
    </lineage>
</organism>
<evidence type="ECO:0000256" key="1">
    <source>
        <dbReference type="SAM" id="MobiDB-lite"/>
    </source>
</evidence>
<reference evidence="3 4" key="1">
    <citation type="submission" date="2016-10" db="EMBL/GenBank/DDBJ databases">
        <authorList>
            <person name="de Groot N.N."/>
        </authorList>
    </citation>
    <scope>NUCLEOTIDE SEQUENCE [LARGE SCALE GENOMIC DNA]</scope>
    <source>
        <strain evidence="3 4">CGMCC 4.3510</strain>
    </source>
</reference>
<feature type="transmembrane region" description="Helical" evidence="2">
    <location>
        <begin position="127"/>
        <end position="146"/>
    </location>
</feature>
<name>A0A1I1XN67_9ACTN</name>
<evidence type="ECO:0000313" key="3">
    <source>
        <dbReference type="EMBL" id="SFE08782.1"/>
    </source>
</evidence>
<dbReference type="RefSeq" id="WP_245795649.1">
    <property type="nucleotide sequence ID" value="NZ_FONG01000001.1"/>
</dbReference>
<gene>
    <name evidence="3" type="ORF">SAMN05216251_101462</name>
</gene>
<feature type="compositionally biased region" description="Gly residues" evidence="1">
    <location>
        <begin position="7"/>
        <end position="18"/>
    </location>
</feature>